<comment type="caution">
    <text evidence="2">The sequence shown here is derived from an EMBL/GenBank/DDBJ whole genome shotgun (WGS) entry which is preliminary data.</text>
</comment>
<evidence type="ECO:0008006" key="4">
    <source>
        <dbReference type="Google" id="ProtNLM"/>
    </source>
</evidence>
<keyword evidence="1" id="KW-0812">Transmembrane</keyword>
<dbReference type="Proteomes" id="UP000182660">
    <property type="component" value="Unassembled WGS sequence"/>
</dbReference>
<gene>
    <name evidence="2" type="ORF">MT2528_4007</name>
</gene>
<dbReference type="RefSeq" id="WP_075532020.1">
    <property type="nucleotide sequence ID" value="NZ_CAWRCN010000151.1"/>
</dbReference>
<keyword evidence="3" id="KW-1185">Reference proteome</keyword>
<dbReference type="EMBL" id="FPLJ01000092">
    <property type="protein sequence ID" value="SGZ00294.1"/>
    <property type="molecule type" value="Genomic_DNA"/>
</dbReference>
<evidence type="ECO:0000313" key="2">
    <source>
        <dbReference type="EMBL" id="SGZ00294.1"/>
    </source>
</evidence>
<evidence type="ECO:0000256" key="1">
    <source>
        <dbReference type="SAM" id="Phobius"/>
    </source>
</evidence>
<keyword evidence="1" id="KW-1133">Transmembrane helix</keyword>
<organism evidence="2 3">
    <name type="scientific">Moritella viscosa</name>
    <dbReference type="NCBI Taxonomy" id="80854"/>
    <lineage>
        <taxon>Bacteria</taxon>
        <taxon>Pseudomonadati</taxon>
        <taxon>Pseudomonadota</taxon>
        <taxon>Gammaproteobacteria</taxon>
        <taxon>Alteromonadales</taxon>
        <taxon>Moritellaceae</taxon>
        <taxon>Moritella</taxon>
    </lineage>
</organism>
<sequence length="387" mass="42388">MTDITIAPPLGVMPSFIQGSTKHTSKSKLRKNNNGPYNLTFVARGWVCHYTSAAPSFAYGHAWLKAISNRYTSIKSWCLLQEIDEPGQLYFIWVKDGVVEEAKKCTANAINSMAIQRVDIVYLIATDITGLTALVGDAKTQKIKALTTDELKGFALKKTQKIDVRLLILLVIVIASLGTFVLFKQDKQVVKQVAAIDPLQAYSAEVDQSLSASVAINNAVTLAAYGALAPNGWTFKNVRLQGDRLLLNIAREANGSRQIITAWINSHPVLETLSAISTKAAVINMPLPRGLSYWERRTLSIGALTNNIIDAAVMQGWHIDSDAVTTQRNVELSTLRLTKANATLSELRSFAYLLTPLPARITELSLQRESSFAVVNASLTIEFIGVK</sequence>
<name>A0ABY1HLI8_9GAMM</name>
<protein>
    <recommendedName>
        <fullName evidence="4">Pilin accessory protein (PilO)</fullName>
    </recommendedName>
</protein>
<keyword evidence="1" id="KW-0472">Membrane</keyword>
<feature type="transmembrane region" description="Helical" evidence="1">
    <location>
        <begin position="166"/>
        <end position="183"/>
    </location>
</feature>
<accession>A0ABY1HLI8</accession>
<evidence type="ECO:0000313" key="3">
    <source>
        <dbReference type="Proteomes" id="UP000182660"/>
    </source>
</evidence>
<proteinExistence type="predicted"/>
<reference evidence="2 3" key="1">
    <citation type="submission" date="2016-11" db="EMBL/GenBank/DDBJ databases">
        <authorList>
            <person name="Klemetsen T."/>
        </authorList>
    </citation>
    <scope>NUCLEOTIDE SEQUENCE [LARGE SCALE GENOMIC DNA]</scope>
    <source>
        <strain evidence="2">MT 2528</strain>
    </source>
</reference>